<dbReference type="GO" id="GO:0005789">
    <property type="term" value="C:endoplasmic reticulum membrane"/>
    <property type="evidence" value="ECO:0007669"/>
    <property type="project" value="TreeGrafter"/>
</dbReference>
<dbReference type="OrthoDB" id="422827at2759"/>
<evidence type="ECO:0000313" key="12">
    <source>
        <dbReference type="EMBL" id="CAF1101599.1"/>
    </source>
</evidence>
<evidence type="ECO:0000256" key="3">
    <source>
        <dbReference type="ARBA" id="ARBA00022679"/>
    </source>
</evidence>
<dbReference type="EMBL" id="CAJNOQ010005070">
    <property type="protein sequence ID" value="CAF1085000.1"/>
    <property type="molecule type" value="Genomic_DNA"/>
</dbReference>
<sequence>MSIDIHKYLPLILSFVFFFVALYVNSLVQVIADRQSPNELPPLPDIGHKILPYWSYFQVNNYLLFTIFISVIIRYIFQSNIRLIVFRRWLFIQGLMFCMRSFSIYITALSVPQPGCNTTAVGSPEIEAFYIMLTIHATCGDVMFSGHTVTITICALCWTNYSKGEEYTPFIWLYRKCFNRHYIPTIEQSDNHLNKNRFLQWLFYPKLDATGDPLTLYFTSYLIWLYSISSYLFIIATRFHYSVDVFIGFLLTYFTWKSYHFYIKTLFERRKIIISRFFIWFEGLQQDTSVVLPQNNQQQAGVPVSLLTGNDYHEQGQYYPVQLNNNNTTSVDIVKPGDGQHNEFTI</sequence>
<feature type="domain" description="Sphingomyelin synthase-like" evidence="10">
    <location>
        <begin position="217"/>
        <end position="260"/>
    </location>
</feature>
<feature type="domain" description="Sphingomyelin synthase-like" evidence="10">
    <location>
        <begin position="138"/>
        <end position="173"/>
    </location>
</feature>
<protein>
    <recommendedName>
        <fullName evidence="10">Sphingomyelin synthase-like domain-containing protein</fullName>
    </recommendedName>
</protein>
<keyword evidence="5" id="KW-0746">Sphingolipid metabolism</keyword>
<evidence type="ECO:0000256" key="2">
    <source>
        <dbReference type="ARBA" id="ARBA00005441"/>
    </source>
</evidence>
<dbReference type="EMBL" id="CAJOBA010009933">
    <property type="protein sequence ID" value="CAF3862923.1"/>
    <property type="molecule type" value="Genomic_DNA"/>
</dbReference>
<dbReference type="Proteomes" id="UP000681722">
    <property type="component" value="Unassembled WGS sequence"/>
</dbReference>
<evidence type="ECO:0000256" key="6">
    <source>
        <dbReference type="ARBA" id="ARBA00022989"/>
    </source>
</evidence>
<evidence type="ECO:0000256" key="8">
    <source>
        <dbReference type="ARBA" id="ARBA00023136"/>
    </source>
</evidence>
<dbReference type="Proteomes" id="UP000677228">
    <property type="component" value="Unassembled WGS sequence"/>
</dbReference>
<evidence type="ECO:0000313" key="15">
    <source>
        <dbReference type="Proteomes" id="UP000663829"/>
    </source>
</evidence>
<reference evidence="11" key="1">
    <citation type="submission" date="2021-02" db="EMBL/GenBank/DDBJ databases">
        <authorList>
            <person name="Nowell W R."/>
        </authorList>
    </citation>
    <scope>NUCLEOTIDE SEQUENCE</scope>
</reference>
<feature type="transmembrane region" description="Helical" evidence="9">
    <location>
        <begin position="239"/>
        <end position="256"/>
    </location>
</feature>
<dbReference type="GO" id="GO:0000139">
    <property type="term" value="C:Golgi membrane"/>
    <property type="evidence" value="ECO:0007669"/>
    <property type="project" value="TreeGrafter"/>
</dbReference>
<feature type="transmembrane region" description="Helical" evidence="9">
    <location>
        <begin position="128"/>
        <end position="158"/>
    </location>
</feature>
<dbReference type="EMBL" id="CAJOBC010005071">
    <property type="protein sequence ID" value="CAF3850636.1"/>
    <property type="molecule type" value="Genomic_DNA"/>
</dbReference>
<dbReference type="GO" id="GO:0033188">
    <property type="term" value="F:sphingomyelin synthase activity"/>
    <property type="evidence" value="ECO:0007669"/>
    <property type="project" value="TreeGrafter"/>
</dbReference>
<feature type="transmembrane region" description="Helical" evidence="9">
    <location>
        <begin position="12"/>
        <end position="32"/>
    </location>
</feature>
<feature type="transmembrane region" description="Helical" evidence="9">
    <location>
        <begin position="59"/>
        <end position="77"/>
    </location>
</feature>
<evidence type="ECO:0000256" key="5">
    <source>
        <dbReference type="ARBA" id="ARBA00022919"/>
    </source>
</evidence>
<feature type="transmembrane region" description="Helical" evidence="9">
    <location>
        <begin position="89"/>
        <end position="108"/>
    </location>
</feature>
<evidence type="ECO:0000313" key="11">
    <source>
        <dbReference type="EMBL" id="CAF1085000.1"/>
    </source>
</evidence>
<evidence type="ECO:0000256" key="9">
    <source>
        <dbReference type="SAM" id="Phobius"/>
    </source>
</evidence>
<feature type="transmembrane region" description="Helical" evidence="9">
    <location>
        <begin position="214"/>
        <end position="233"/>
    </location>
</feature>
<dbReference type="EMBL" id="CAJNOK010009914">
    <property type="protein sequence ID" value="CAF1101599.1"/>
    <property type="molecule type" value="Genomic_DNA"/>
</dbReference>
<dbReference type="Proteomes" id="UP000663829">
    <property type="component" value="Unassembled WGS sequence"/>
</dbReference>
<dbReference type="GO" id="GO:0005886">
    <property type="term" value="C:plasma membrane"/>
    <property type="evidence" value="ECO:0007669"/>
    <property type="project" value="TreeGrafter"/>
</dbReference>
<dbReference type="GO" id="GO:0047493">
    <property type="term" value="F:ceramide cholinephosphotransferase activity"/>
    <property type="evidence" value="ECO:0007669"/>
    <property type="project" value="TreeGrafter"/>
</dbReference>
<comment type="subcellular location">
    <subcellularLocation>
        <location evidence="1">Membrane</location>
        <topology evidence="1">Multi-pass membrane protein</topology>
    </subcellularLocation>
</comment>
<dbReference type="PANTHER" id="PTHR21290">
    <property type="entry name" value="SPHINGOMYELIN SYNTHETASE"/>
    <property type="match status" value="1"/>
</dbReference>
<dbReference type="InterPro" id="IPR025749">
    <property type="entry name" value="Sphingomyelin_synth-like_dom"/>
</dbReference>
<dbReference type="AlphaFoldDB" id="A0A814N3G2"/>
<dbReference type="Proteomes" id="UP000682733">
    <property type="component" value="Unassembled WGS sequence"/>
</dbReference>
<keyword evidence="6 9" id="KW-1133">Transmembrane helix</keyword>
<name>A0A814N3G2_9BILA</name>
<keyword evidence="3" id="KW-0808">Transferase</keyword>
<keyword evidence="8 9" id="KW-0472">Membrane</keyword>
<gene>
    <name evidence="11" type="ORF">GPM918_LOCUS17961</name>
    <name evidence="12" type="ORF">OVA965_LOCUS19320</name>
    <name evidence="13" type="ORF">SRO942_LOCUS17959</name>
    <name evidence="14" type="ORF">TMI583_LOCUS19332</name>
</gene>
<comment type="similarity">
    <text evidence="2">Belongs to the sphingomyelin synthase family.</text>
</comment>
<evidence type="ECO:0000256" key="7">
    <source>
        <dbReference type="ARBA" id="ARBA00023098"/>
    </source>
</evidence>
<evidence type="ECO:0000259" key="10">
    <source>
        <dbReference type="Pfam" id="PF14360"/>
    </source>
</evidence>
<dbReference type="GO" id="GO:0046513">
    <property type="term" value="P:ceramide biosynthetic process"/>
    <property type="evidence" value="ECO:0007669"/>
    <property type="project" value="TreeGrafter"/>
</dbReference>
<comment type="caution">
    <text evidence="11">The sequence shown here is derived from an EMBL/GenBank/DDBJ whole genome shotgun (WGS) entry which is preliminary data.</text>
</comment>
<dbReference type="Pfam" id="PF14360">
    <property type="entry name" value="PAP2_C"/>
    <property type="match status" value="2"/>
</dbReference>
<dbReference type="PANTHER" id="PTHR21290:SF25">
    <property type="entry name" value="SPHINGOMYELIN SYNTHASE-RELATED PROTEIN 1"/>
    <property type="match status" value="1"/>
</dbReference>
<evidence type="ECO:0000256" key="4">
    <source>
        <dbReference type="ARBA" id="ARBA00022692"/>
    </source>
</evidence>
<keyword evidence="15" id="KW-1185">Reference proteome</keyword>
<keyword evidence="7" id="KW-0443">Lipid metabolism</keyword>
<organism evidence="11 15">
    <name type="scientific">Didymodactylos carnosus</name>
    <dbReference type="NCBI Taxonomy" id="1234261"/>
    <lineage>
        <taxon>Eukaryota</taxon>
        <taxon>Metazoa</taxon>
        <taxon>Spiralia</taxon>
        <taxon>Gnathifera</taxon>
        <taxon>Rotifera</taxon>
        <taxon>Eurotatoria</taxon>
        <taxon>Bdelloidea</taxon>
        <taxon>Philodinida</taxon>
        <taxon>Philodinidae</taxon>
        <taxon>Didymodactylos</taxon>
    </lineage>
</organism>
<proteinExistence type="inferred from homology"/>
<evidence type="ECO:0000313" key="14">
    <source>
        <dbReference type="EMBL" id="CAF3862923.1"/>
    </source>
</evidence>
<evidence type="ECO:0000256" key="1">
    <source>
        <dbReference type="ARBA" id="ARBA00004141"/>
    </source>
</evidence>
<evidence type="ECO:0000313" key="13">
    <source>
        <dbReference type="EMBL" id="CAF3850636.1"/>
    </source>
</evidence>
<keyword evidence="4 9" id="KW-0812">Transmembrane</keyword>
<accession>A0A814N3G2</accession>
<dbReference type="InterPro" id="IPR045221">
    <property type="entry name" value="Sphingomyelin_synth-like"/>
</dbReference>